<dbReference type="GO" id="GO:0046872">
    <property type="term" value="F:metal ion binding"/>
    <property type="evidence" value="ECO:0007669"/>
    <property type="project" value="TreeGrafter"/>
</dbReference>
<keyword evidence="2 4" id="KW-0963">Cytoplasm</keyword>
<dbReference type="NCBIfam" id="NF001533">
    <property type="entry name" value="PRK00364.2-4"/>
    <property type="match status" value="1"/>
</dbReference>
<dbReference type="SMART" id="SM00883">
    <property type="entry name" value="Cpn10"/>
    <property type="match status" value="1"/>
</dbReference>
<dbReference type="InterPro" id="IPR037124">
    <property type="entry name" value="Chaperonin_GroES_sf"/>
</dbReference>
<dbReference type="RefSeq" id="WP_087507147.1">
    <property type="nucleotide sequence ID" value="NZ_BMDX01000021.1"/>
</dbReference>
<dbReference type="GO" id="GO:0005737">
    <property type="term" value="C:cytoplasm"/>
    <property type="evidence" value="ECO:0007669"/>
    <property type="project" value="UniProtKB-SubCell"/>
</dbReference>
<keyword evidence="7" id="KW-1185">Reference proteome</keyword>
<evidence type="ECO:0000313" key="6">
    <source>
        <dbReference type="EMBL" id="GGA87289.1"/>
    </source>
</evidence>
<dbReference type="Proteomes" id="UP000619743">
    <property type="component" value="Unassembled WGS sequence"/>
</dbReference>
<dbReference type="GO" id="GO:0044183">
    <property type="term" value="F:protein folding chaperone"/>
    <property type="evidence" value="ECO:0007669"/>
    <property type="project" value="InterPro"/>
</dbReference>
<evidence type="ECO:0000256" key="1">
    <source>
        <dbReference type="ARBA" id="ARBA00006975"/>
    </source>
</evidence>
<evidence type="ECO:0000256" key="4">
    <source>
        <dbReference type="HAMAP-Rule" id="MF_00580"/>
    </source>
</evidence>
<proteinExistence type="inferred from homology"/>
<sequence>MALKPLYDRVVVRRLEAETTTKAGIIVPDKSAEKPTQGEVIAVGEGAMCESGEVRALAVRPGDRILFGQYAGTKTKVDGEELLIMKESDILAIVEVEQAEEKAA</sequence>
<evidence type="ECO:0000313" key="7">
    <source>
        <dbReference type="Proteomes" id="UP000619743"/>
    </source>
</evidence>
<dbReference type="EMBL" id="BMDX01000021">
    <property type="protein sequence ID" value="GGA87289.1"/>
    <property type="molecule type" value="Genomic_DNA"/>
</dbReference>
<dbReference type="CDD" id="cd00320">
    <property type="entry name" value="cpn10"/>
    <property type="match status" value="1"/>
</dbReference>
<name>A0A8J2U966_9GAMM</name>
<dbReference type="PANTHER" id="PTHR10772">
    <property type="entry name" value="10 KDA HEAT SHOCK PROTEIN"/>
    <property type="match status" value="1"/>
</dbReference>
<gene>
    <name evidence="6" type="primary">groS5</name>
    <name evidence="4" type="synonym">groES</name>
    <name evidence="4" type="synonym">groS</name>
    <name evidence="6" type="ORF">GCM10011369_31710</name>
</gene>
<dbReference type="SUPFAM" id="SSF50129">
    <property type="entry name" value="GroES-like"/>
    <property type="match status" value="1"/>
</dbReference>
<reference evidence="7" key="1">
    <citation type="journal article" date="2019" name="Int. J. Syst. Evol. Microbiol.">
        <title>The Global Catalogue of Microorganisms (GCM) 10K type strain sequencing project: providing services to taxonomists for standard genome sequencing and annotation.</title>
        <authorList>
            <consortium name="The Broad Institute Genomics Platform"/>
            <consortium name="The Broad Institute Genome Sequencing Center for Infectious Disease"/>
            <person name="Wu L."/>
            <person name="Ma J."/>
        </authorList>
    </citation>
    <scope>NUCLEOTIDE SEQUENCE [LARGE SCALE GENOMIC DNA]</scope>
    <source>
        <strain evidence="7">CGMCC 1.10130</strain>
    </source>
</reference>
<dbReference type="GO" id="GO:0005524">
    <property type="term" value="F:ATP binding"/>
    <property type="evidence" value="ECO:0007669"/>
    <property type="project" value="InterPro"/>
</dbReference>
<comment type="subcellular location">
    <subcellularLocation>
        <location evidence="4">Cytoplasm</location>
    </subcellularLocation>
</comment>
<dbReference type="NCBIfam" id="NF001531">
    <property type="entry name" value="PRK00364.2-2"/>
    <property type="match status" value="1"/>
</dbReference>
<comment type="function">
    <text evidence="4 5">Together with the chaperonin GroEL, plays an essential role in assisting protein folding. The GroEL-GroES system forms a nano-cage that allows encapsulation of the non-native substrate proteins and provides a physical environment optimized to promote and accelerate protein folding. GroES binds to the apical surface of the GroEL ring, thereby capping the opening of the GroEL channel.</text>
</comment>
<evidence type="ECO:0000256" key="5">
    <source>
        <dbReference type="RuleBase" id="RU000535"/>
    </source>
</evidence>
<comment type="caution">
    <text evidence="6">The sequence shown here is derived from an EMBL/GenBank/DDBJ whole genome shotgun (WGS) entry which is preliminary data.</text>
</comment>
<keyword evidence="3 4" id="KW-0143">Chaperone</keyword>
<comment type="similarity">
    <text evidence="1 4 5">Belongs to the GroES chaperonin family.</text>
</comment>
<dbReference type="Gene3D" id="2.30.33.40">
    <property type="entry name" value="GroES chaperonin"/>
    <property type="match status" value="1"/>
</dbReference>
<dbReference type="PANTHER" id="PTHR10772:SF58">
    <property type="entry name" value="CO-CHAPERONIN GROES"/>
    <property type="match status" value="1"/>
</dbReference>
<evidence type="ECO:0000256" key="2">
    <source>
        <dbReference type="ARBA" id="ARBA00022490"/>
    </source>
</evidence>
<dbReference type="InterPro" id="IPR011032">
    <property type="entry name" value="GroES-like_sf"/>
</dbReference>
<organism evidence="6 7">
    <name type="scientific">Neiella marina</name>
    <dbReference type="NCBI Taxonomy" id="508461"/>
    <lineage>
        <taxon>Bacteria</taxon>
        <taxon>Pseudomonadati</taxon>
        <taxon>Pseudomonadota</taxon>
        <taxon>Gammaproteobacteria</taxon>
        <taxon>Alteromonadales</taxon>
        <taxon>Echinimonadaceae</taxon>
        <taxon>Neiella</taxon>
    </lineage>
</organism>
<dbReference type="OrthoDB" id="9806791at2"/>
<accession>A0A8J2U966</accession>
<dbReference type="GO" id="GO:0051082">
    <property type="term" value="F:unfolded protein binding"/>
    <property type="evidence" value="ECO:0007669"/>
    <property type="project" value="TreeGrafter"/>
</dbReference>
<dbReference type="GO" id="GO:0051087">
    <property type="term" value="F:protein-folding chaperone binding"/>
    <property type="evidence" value="ECO:0007669"/>
    <property type="project" value="TreeGrafter"/>
</dbReference>
<dbReference type="InterPro" id="IPR020818">
    <property type="entry name" value="Chaperonin_GroES"/>
</dbReference>
<dbReference type="Pfam" id="PF00166">
    <property type="entry name" value="Cpn10"/>
    <property type="match status" value="1"/>
</dbReference>
<dbReference type="HAMAP" id="MF_00580">
    <property type="entry name" value="CH10"/>
    <property type="match status" value="1"/>
</dbReference>
<dbReference type="AlphaFoldDB" id="A0A8J2U966"/>
<dbReference type="NCBIfam" id="NF001527">
    <property type="entry name" value="PRK00364.1-2"/>
    <property type="match status" value="1"/>
</dbReference>
<dbReference type="PRINTS" id="PR00297">
    <property type="entry name" value="CHAPERONIN10"/>
</dbReference>
<evidence type="ECO:0000256" key="3">
    <source>
        <dbReference type="ARBA" id="ARBA00023186"/>
    </source>
</evidence>
<dbReference type="FunFam" id="2.30.33.40:FF:000001">
    <property type="entry name" value="10 kDa chaperonin"/>
    <property type="match status" value="1"/>
</dbReference>
<protein>
    <recommendedName>
        <fullName evidence="4">Co-chaperonin GroES</fullName>
    </recommendedName>
    <alternativeName>
        <fullName evidence="4">10 kDa chaperonin</fullName>
    </alternativeName>
    <alternativeName>
        <fullName evidence="4">Chaperonin-10</fullName>
        <shortName evidence="4">Cpn10</shortName>
    </alternativeName>
</protein>
<comment type="subunit">
    <text evidence="4">Heptamer of 7 subunits arranged in a ring. Interacts with the chaperonin GroEL.</text>
</comment>